<dbReference type="PANTHER" id="PTHR27002:SF1097">
    <property type="entry name" value="RECEPTOR-LIKE SERINE_THREONINE-PROTEIN KINASE"/>
    <property type="match status" value="1"/>
</dbReference>
<dbReference type="PROSITE" id="PS51257">
    <property type="entry name" value="PROKAR_LIPOPROTEIN"/>
    <property type="match status" value="1"/>
</dbReference>
<evidence type="ECO:0000256" key="9">
    <source>
        <dbReference type="ARBA" id="ARBA00023180"/>
    </source>
</evidence>
<keyword evidence="5" id="KW-0547">Nucleotide-binding</keyword>
<dbReference type="InterPro" id="IPR011009">
    <property type="entry name" value="Kinase-like_dom_sf"/>
</dbReference>
<dbReference type="Gene3D" id="3.30.200.20">
    <property type="entry name" value="Phosphorylase Kinase, domain 1"/>
    <property type="match status" value="1"/>
</dbReference>
<dbReference type="SUPFAM" id="SSF56112">
    <property type="entry name" value="Protein kinase-like (PK-like)"/>
    <property type="match status" value="1"/>
</dbReference>
<keyword evidence="6 14" id="KW-0418">Kinase</keyword>
<sequence length="387" mass="43395">MDRAQTLISIILTSTVTGIALLTFLAACCMSKIESVKRQAQQESNPSGDTNANREENLEFRLFDMNVISAATNNFATDCKIGQGGFGPVYKGELPTGEHIAVKRLSRSSRQGLEEFENESSVIARLQHRNLVKLIGCCVHGDERMLIYEYLQNKSLDKFIFEEGRKRLLLWAKRFDIILGIAKGLAYLHDGSRLIVVHRDLKASNILLDREMMPKISDFGLAKILEGGDESQETTRRLIGTHGYMSPEYAMHGQFSTKSDVFSFGVLVLEIISGQRNWGFQHPDHDLNLLGYGWKLWRDGNALELVDSALEDSISEIEVLRCIQVGLLCVQQRSEDRPTMWTVLCMLGNECAEFPEPTEPGFFAGHSSRRQQSVSINGLTISTISSR</sequence>
<dbReference type="Pfam" id="PF07714">
    <property type="entry name" value="PK_Tyr_Ser-Thr"/>
    <property type="match status" value="1"/>
</dbReference>
<dbReference type="PROSITE" id="PS00108">
    <property type="entry name" value="PROTEIN_KINASE_ST"/>
    <property type="match status" value="1"/>
</dbReference>
<comment type="caution">
    <text evidence="14">The sequence shown here is derived from an EMBL/GenBank/DDBJ whole genome shotgun (WGS) entry which is preliminary data.</text>
</comment>
<dbReference type="InterPro" id="IPR001245">
    <property type="entry name" value="Ser-Thr/Tyr_kinase_cat_dom"/>
</dbReference>
<keyword evidence="9" id="KW-0325">Glycoprotein</keyword>
<dbReference type="GO" id="GO:0005886">
    <property type="term" value="C:plasma membrane"/>
    <property type="evidence" value="ECO:0007669"/>
    <property type="project" value="TreeGrafter"/>
</dbReference>
<feature type="domain" description="Protein kinase" evidence="13">
    <location>
        <begin position="75"/>
        <end position="362"/>
    </location>
</feature>
<dbReference type="InterPro" id="IPR008271">
    <property type="entry name" value="Ser/Thr_kinase_AS"/>
</dbReference>
<evidence type="ECO:0000256" key="10">
    <source>
        <dbReference type="ARBA" id="ARBA00047899"/>
    </source>
</evidence>
<keyword evidence="15" id="KW-1185">Reference proteome</keyword>
<evidence type="ECO:0000256" key="3">
    <source>
        <dbReference type="ARBA" id="ARBA00022679"/>
    </source>
</evidence>
<keyword evidence="4" id="KW-0732">Signal</keyword>
<dbReference type="SMART" id="SM00220">
    <property type="entry name" value="S_TKc"/>
    <property type="match status" value="1"/>
</dbReference>
<protein>
    <recommendedName>
        <fullName evidence="1">non-specific serine/threonine protein kinase</fullName>
        <ecNumber evidence="1">2.7.11.1</ecNumber>
    </recommendedName>
</protein>
<name>A0A2R6QA14_ACTCC</name>
<organism evidence="14 15">
    <name type="scientific">Actinidia chinensis var. chinensis</name>
    <name type="common">Chinese soft-hair kiwi</name>
    <dbReference type="NCBI Taxonomy" id="1590841"/>
    <lineage>
        <taxon>Eukaryota</taxon>
        <taxon>Viridiplantae</taxon>
        <taxon>Streptophyta</taxon>
        <taxon>Embryophyta</taxon>
        <taxon>Tracheophyta</taxon>
        <taxon>Spermatophyta</taxon>
        <taxon>Magnoliopsida</taxon>
        <taxon>eudicotyledons</taxon>
        <taxon>Gunneridae</taxon>
        <taxon>Pentapetalae</taxon>
        <taxon>asterids</taxon>
        <taxon>Ericales</taxon>
        <taxon>Actinidiaceae</taxon>
        <taxon>Actinidia</taxon>
    </lineage>
</organism>
<keyword evidence="8" id="KW-1015">Disulfide bond</keyword>
<evidence type="ECO:0000256" key="11">
    <source>
        <dbReference type="ARBA" id="ARBA00048679"/>
    </source>
</evidence>
<evidence type="ECO:0000313" key="15">
    <source>
        <dbReference type="Proteomes" id="UP000241394"/>
    </source>
</evidence>
<comment type="catalytic activity">
    <reaction evidence="10">
        <text>L-threonyl-[protein] + ATP = O-phospho-L-threonyl-[protein] + ADP + H(+)</text>
        <dbReference type="Rhea" id="RHEA:46608"/>
        <dbReference type="Rhea" id="RHEA-COMP:11060"/>
        <dbReference type="Rhea" id="RHEA-COMP:11605"/>
        <dbReference type="ChEBI" id="CHEBI:15378"/>
        <dbReference type="ChEBI" id="CHEBI:30013"/>
        <dbReference type="ChEBI" id="CHEBI:30616"/>
        <dbReference type="ChEBI" id="CHEBI:61977"/>
        <dbReference type="ChEBI" id="CHEBI:456216"/>
        <dbReference type="EC" id="2.7.11.1"/>
    </reaction>
</comment>
<evidence type="ECO:0000256" key="6">
    <source>
        <dbReference type="ARBA" id="ARBA00022777"/>
    </source>
</evidence>
<dbReference type="CDD" id="cd14066">
    <property type="entry name" value="STKc_IRAK"/>
    <property type="match status" value="1"/>
</dbReference>
<evidence type="ECO:0000313" key="14">
    <source>
        <dbReference type="EMBL" id="PSS04737.1"/>
    </source>
</evidence>
<keyword evidence="2" id="KW-0723">Serine/threonine-protein kinase</keyword>
<evidence type="ECO:0000256" key="8">
    <source>
        <dbReference type="ARBA" id="ARBA00023157"/>
    </source>
</evidence>
<keyword evidence="7" id="KW-0067">ATP-binding</keyword>
<gene>
    <name evidence="14" type="ORF">CEY00_Acc20595</name>
</gene>
<dbReference type="OrthoDB" id="4062651at2759"/>
<dbReference type="GO" id="GO:0004674">
    <property type="term" value="F:protein serine/threonine kinase activity"/>
    <property type="evidence" value="ECO:0007669"/>
    <property type="project" value="UniProtKB-KW"/>
</dbReference>
<reference evidence="14 15" key="1">
    <citation type="submission" date="2017-07" db="EMBL/GenBank/DDBJ databases">
        <title>An improved, manually edited Actinidia chinensis var. chinensis (kiwifruit) genome highlights the challenges associated with draft genomes and gene prediction in plants.</title>
        <authorList>
            <person name="Pilkington S."/>
            <person name="Crowhurst R."/>
            <person name="Hilario E."/>
            <person name="Nardozza S."/>
            <person name="Fraser L."/>
            <person name="Peng Y."/>
            <person name="Gunaseelan K."/>
            <person name="Simpson R."/>
            <person name="Tahir J."/>
            <person name="Deroles S."/>
            <person name="Templeton K."/>
            <person name="Luo Z."/>
            <person name="Davy M."/>
            <person name="Cheng C."/>
            <person name="Mcneilage M."/>
            <person name="Scaglione D."/>
            <person name="Liu Y."/>
            <person name="Zhang Q."/>
            <person name="Datson P."/>
            <person name="De Silva N."/>
            <person name="Gardiner S."/>
            <person name="Bassett H."/>
            <person name="Chagne D."/>
            <person name="Mccallum J."/>
            <person name="Dzierzon H."/>
            <person name="Deng C."/>
            <person name="Wang Y.-Y."/>
            <person name="Barron N."/>
            <person name="Manako K."/>
            <person name="Bowen J."/>
            <person name="Foster T."/>
            <person name="Erridge Z."/>
            <person name="Tiffin H."/>
            <person name="Waite C."/>
            <person name="Davies K."/>
            <person name="Grierson E."/>
            <person name="Laing W."/>
            <person name="Kirk R."/>
            <person name="Chen X."/>
            <person name="Wood M."/>
            <person name="Montefiori M."/>
            <person name="Brummell D."/>
            <person name="Schwinn K."/>
            <person name="Catanach A."/>
            <person name="Fullerton C."/>
            <person name="Li D."/>
            <person name="Meiyalaghan S."/>
            <person name="Nieuwenhuizen N."/>
            <person name="Read N."/>
            <person name="Prakash R."/>
            <person name="Hunter D."/>
            <person name="Zhang H."/>
            <person name="Mckenzie M."/>
            <person name="Knabel M."/>
            <person name="Harris A."/>
            <person name="Allan A."/>
            <person name="Chen A."/>
            <person name="Janssen B."/>
            <person name="Plunkett B."/>
            <person name="Dwamena C."/>
            <person name="Voogd C."/>
            <person name="Leif D."/>
            <person name="Lafferty D."/>
            <person name="Souleyre E."/>
            <person name="Varkonyi-Gasic E."/>
            <person name="Gambi F."/>
            <person name="Hanley J."/>
            <person name="Yao J.-L."/>
            <person name="Cheung J."/>
            <person name="David K."/>
            <person name="Warren B."/>
            <person name="Marsh K."/>
            <person name="Snowden K."/>
            <person name="Lin-Wang K."/>
            <person name="Brian L."/>
            <person name="Martinez-Sanchez M."/>
            <person name="Wang M."/>
            <person name="Ileperuma N."/>
            <person name="Macnee N."/>
            <person name="Campin R."/>
            <person name="Mcatee P."/>
            <person name="Drummond R."/>
            <person name="Espley R."/>
            <person name="Ireland H."/>
            <person name="Wu R."/>
            <person name="Atkinson R."/>
            <person name="Karunairetnam S."/>
            <person name="Bulley S."/>
            <person name="Chunkath S."/>
            <person name="Hanley Z."/>
            <person name="Storey R."/>
            <person name="Thrimawithana A."/>
            <person name="Thomson S."/>
            <person name="David C."/>
            <person name="Testolin R."/>
        </authorList>
    </citation>
    <scope>NUCLEOTIDE SEQUENCE [LARGE SCALE GENOMIC DNA]</scope>
    <source>
        <strain evidence="15">cv. Red5</strain>
        <tissue evidence="14">Young leaf</tissue>
    </source>
</reference>
<dbReference type="InterPro" id="IPR000719">
    <property type="entry name" value="Prot_kinase_dom"/>
</dbReference>
<keyword evidence="12" id="KW-0812">Transmembrane</keyword>
<accession>A0A2R6QA14</accession>
<dbReference type="FunFam" id="3.30.200.20:FF:000195">
    <property type="entry name" value="G-type lectin S-receptor-like serine/threonine-protein kinase"/>
    <property type="match status" value="1"/>
</dbReference>
<evidence type="ECO:0000256" key="4">
    <source>
        <dbReference type="ARBA" id="ARBA00022729"/>
    </source>
</evidence>
<dbReference type="Proteomes" id="UP000241394">
    <property type="component" value="Chromosome LG18"/>
</dbReference>
<keyword evidence="14" id="KW-0675">Receptor</keyword>
<evidence type="ECO:0000256" key="5">
    <source>
        <dbReference type="ARBA" id="ARBA00022741"/>
    </source>
</evidence>
<dbReference type="InParanoid" id="A0A2R6QA14"/>
<dbReference type="PANTHER" id="PTHR27002">
    <property type="entry name" value="RECEPTOR-LIKE SERINE/THREONINE-PROTEIN KINASE SD1-8"/>
    <property type="match status" value="1"/>
</dbReference>
<dbReference type="Gramene" id="PSS04737">
    <property type="protein sequence ID" value="PSS04737"/>
    <property type="gene ID" value="CEY00_Acc20595"/>
</dbReference>
<evidence type="ECO:0000256" key="1">
    <source>
        <dbReference type="ARBA" id="ARBA00012513"/>
    </source>
</evidence>
<evidence type="ECO:0000256" key="7">
    <source>
        <dbReference type="ARBA" id="ARBA00022840"/>
    </source>
</evidence>
<dbReference type="PROSITE" id="PS50011">
    <property type="entry name" value="PROTEIN_KINASE_DOM"/>
    <property type="match status" value="1"/>
</dbReference>
<evidence type="ECO:0000259" key="13">
    <source>
        <dbReference type="PROSITE" id="PS50011"/>
    </source>
</evidence>
<dbReference type="GO" id="GO:0005524">
    <property type="term" value="F:ATP binding"/>
    <property type="evidence" value="ECO:0007669"/>
    <property type="project" value="UniProtKB-KW"/>
</dbReference>
<dbReference type="Gene3D" id="1.10.510.10">
    <property type="entry name" value="Transferase(Phosphotransferase) domain 1"/>
    <property type="match status" value="1"/>
</dbReference>
<dbReference type="OMA" id="FTHEQHS"/>
<dbReference type="AlphaFoldDB" id="A0A2R6QA14"/>
<evidence type="ECO:0000256" key="2">
    <source>
        <dbReference type="ARBA" id="ARBA00022527"/>
    </source>
</evidence>
<keyword evidence="3" id="KW-0808">Transferase</keyword>
<dbReference type="EC" id="2.7.11.1" evidence="1"/>
<dbReference type="FunFam" id="1.10.510.10:FF:000060">
    <property type="entry name" value="G-type lectin S-receptor-like serine/threonine-protein kinase"/>
    <property type="match status" value="1"/>
</dbReference>
<keyword evidence="12" id="KW-0472">Membrane</keyword>
<keyword evidence="12" id="KW-1133">Transmembrane helix</keyword>
<reference evidence="15" key="2">
    <citation type="journal article" date="2018" name="BMC Genomics">
        <title>A manually annotated Actinidia chinensis var. chinensis (kiwifruit) genome highlights the challenges associated with draft genomes and gene prediction in plants.</title>
        <authorList>
            <person name="Pilkington S.M."/>
            <person name="Crowhurst R."/>
            <person name="Hilario E."/>
            <person name="Nardozza S."/>
            <person name="Fraser L."/>
            <person name="Peng Y."/>
            <person name="Gunaseelan K."/>
            <person name="Simpson R."/>
            <person name="Tahir J."/>
            <person name="Deroles S.C."/>
            <person name="Templeton K."/>
            <person name="Luo Z."/>
            <person name="Davy M."/>
            <person name="Cheng C."/>
            <person name="McNeilage M."/>
            <person name="Scaglione D."/>
            <person name="Liu Y."/>
            <person name="Zhang Q."/>
            <person name="Datson P."/>
            <person name="De Silva N."/>
            <person name="Gardiner S.E."/>
            <person name="Bassett H."/>
            <person name="Chagne D."/>
            <person name="McCallum J."/>
            <person name="Dzierzon H."/>
            <person name="Deng C."/>
            <person name="Wang Y.Y."/>
            <person name="Barron L."/>
            <person name="Manako K."/>
            <person name="Bowen J."/>
            <person name="Foster T.M."/>
            <person name="Erridge Z.A."/>
            <person name="Tiffin H."/>
            <person name="Waite C.N."/>
            <person name="Davies K.M."/>
            <person name="Grierson E.P."/>
            <person name="Laing W.A."/>
            <person name="Kirk R."/>
            <person name="Chen X."/>
            <person name="Wood M."/>
            <person name="Montefiori M."/>
            <person name="Brummell D.A."/>
            <person name="Schwinn K.E."/>
            <person name="Catanach A."/>
            <person name="Fullerton C."/>
            <person name="Li D."/>
            <person name="Meiyalaghan S."/>
            <person name="Nieuwenhuizen N."/>
            <person name="Read N."/>
            <person name="Prakash R."/>
            <person name="Hunter D."/>
            <person name="Zhang H."/>
            <person name="McKenzie M."/>
            <person name="Knabel M."/>
            <person name="Harris A."/>
            <person name="Allan A.C."/>
            <person name="Gleave A."/>
            <person name="Chen A."/>
            <person name="Janssen B.J."/>
            <person name="Plunkett B."/>
            <person name="Ampomah-Dwamena C."/>
            <person name="Voogd C."/>
            <person name="Leif D."/>
            <person name="Lafferty D."/>
            <person name="Souleyre E.J.F."/>
            <person name="Varkonyi-Gasic E."/>
            <person name="Gambi F."/>
            <person name="Hanley J."/>
            <person name="Yao J.L."/>
            <person name="Cheung J."/>
            <person name="David K.M."/>
            <person name="Warren B."/>
            <person name="Marsh K."/>
            <person name="Snowden K.C."/>
            <person name="Lin-Wang K."/>
            <person name="Brian L."/>
            <person name="Martinez-Sanchez M."/>
            <person name="Wang M."/>
            <person name="Ileperuma N."/>
            <person name="Macnee N."/>
            <person name="Campin R."/>
            <person name="McAtee P."/>
            <person name="Drummond R.S.M."/>
            <person name="Espley R.V."/>
            <person name="Ireland H.S."/>
            <person name="Wu R."/>
            <person name="Atkinson R.G."/>
            <person name="Karunairetnam S."/>
            <person name="Bulley S."/>
            <person name="Chunkath S."/>
            <person name="Hanley Z."/>
            <person name="Storey R."/>
            <person name="Thrimawithana A.H."/>
            <person name="Thomson S."/>
            <person name="David C."/>
            <person name="Testolin R."/>
            <person name="Huang H."/>
            <person name="Hellens R.P."/>
            <person name="Schaffer R.J."/>
        </authorList>
    </citation>
    <scope>NUCLEOTIDE SEQUENCE [LARGE SCALE GENOMIC DNA]</scope>
    <source>
        <strain evidence="15">cv. Red5</strain>
    </source>
</reference>
<comment type="catalytic activity">
    <reaction evidence="11">
        <text>L-seryl-[protein] + ATP = O-phospho-L-seryl-[protein] + ADP + H(+)</text>
        <dbReference type="Rhea" id="RHEA:17989"/>
        <dbReference type="Rhea" id="RHEA-COMP:9863"/>
        <dbReference type="Rhea" id="RHEA-COMP:11604"/>
        <dbReference type="ChEBI" id="CHEBI:15378"/>
        <dbReference type="ChEBI" id="CHEBI:29999"/>
        <dbReference type="ChEBI" id="CHEBI:30616"/>
        <dbReference type="ChEBI" id="CHEBI:83421"/>
        <dbReference type="ChEBI" id="CHEBI:456216"/>
        <dbReference type="EC" id="2.7.11.1"/>
    </reaction>
</comment>
<feature type="transmembrane region" description="Helical" evidence="12">
    <location>
        <begin position="6"/>
        <end position="29"/>
    </location>
</feature>
<dbReference type="EMBL" id="NKQK01000018">
    <property type="protein sequence ID" value="PSS04737.1"/>
    <property type="molecule type" value="Genomic_DNA"/>
</dbReference>
<evidence type="ECO:0000256" key="12">
    <source>
        <dbReference type="SAM" id="Phobius"/>
    </source>
</evidence>
<proteinExistence type="predicted"/>